<accession>A0AB33Z7D6</accession>
<protein>
    <recommendedName>
        <fullName evidence="3">Ancestral polypeptide</fullName>
    </recommendedName>
</protein>
<reference evidence="1 2" key="1">
    <citation type="journal article" date="2013" name="Genome Announc.">
        <title>Multiple genome sequences of Helicobacter pylori strains of diverse disease and antibiotic resistance backgrounds from Malaysia.</title>
        <authorList>
            <person name="Rehvathy V."/>
            <person name="Tan M.H."/>
            <person name="Gunaletchumy S.P."/>
            <person name="Teh X."/>
            <person name="Wang S."/>
            <person name="Baybayan P."/>
            <person name="Singh S."/>
            <person name="Ashby M."/>
            <person name="Kaakoush N.O."/>
            <person name="Mitchell H.M."/>
            <person name="Croft L.J."/>
            <person name="Goh K.L."/>
            <person name="Loke M.F."/>
            <person name="Vadivelu J."/>
        </authorList>
    </citation>
    <scope>NUCLEOTIDE SEQUENCE [LARGE SCALE GENOMIC DNA]</scope>
    <source>
        <strain evidence="1 2">UM037</strain>
    </source>
</reference>
<evidence type="ECO:0000313" key="1">
    <source>
        <dbReference type="EMBL" id="EQK94710.1"/>
    </source>
</evidence>
<dbReference type="KEGG" id="hpyi:K750_06475"/>
<dbReference type="AlphaFoldDB" id="A0AB33Z7D6"/>
<dbReference type="Proteomes" id="UP000015893">
    <property type="component" value="Unassembled WGS sequence"/>
</dbReference>
<evidence type="ECO:0000313" key="2">
    <source>
        <dbReference type="Proteomes" id="UP000015893"/>
    </source>
</evidence>
<gene>
    <name evidence="1" type="ORF">N198_06970</name>
</gene>
<organism evidence="1 2">
    <name type="scientific">Helicobacter pylori UM037</name>
    <dbReference type="NCBI Taxonomy" id="1321939"/>
    <lineage>
        <taxon>Bacteria</taxon>
        <taxon>Pseudomonadati</taxon>
        <taxon>Campylobacterota</taxon>
        <taxon>Epsilonproteobacteria</taxon>
        <taxon>Campylobacterales</taxon>
        <taxon>Helicobacteraceae</taxon>
        <taxon>Helicobacter</taxon>
    </lineage>
</organism>
<evidence type="ECO:0008006" key="3">
    <source>
        <dbReference type="Google" id="ProtNLM"/>
    </source>
</evidence>
<sequence length="86" mass="10446">MDKDFCGNHLYNLQLLEGQENSAKKNKDPESWLKEEYKDERAIEEYKRKNYIDPTLELEWENIKDFRETREKAIIKKIKEVLLPKS</sequence>
<comment type="caution">
    <text evidence="1">The sequence shown here is derived from an EMBL/GenBank/DDBJ whole genome shotgun (WGS) entry which is preliminary data.</text>
</comment>
<name>A0AB33Z7D6_HELPX</name>
<dbReference type="EMBL" id="AUSI01000029">
    <property type="protein sequence ID" value="EQK94710.1"/>
    <property type="molecule type" value="Genomic_DNA"/>
</dbReference>
<proteinExistence type="predicted"/>